<dbReference type="InterPro" id="IPR009057">
    <property type="entry name" value="Homeodomain-like_sf"/>
</dbReference>
<dbReference type="RefSeq" id="WP_101250074.1">
    <property type="nucleotide sequence ID" value="NZ_PIUM01000006.1"/>
</dbReference>
<proteinExistence type="predicted"/>
<dbReference type="InterPro" id="IPR018060">
    <property type="entry name" value="HTH_AraC"/>
</dbReference>
<dbReference type="Proteomes" id="UP000233293">
    <property type="component" value="Unassembled WGS sequence"/>
</dbReference>
<protein>
    <recommendedName>
        <fullName evidence="4">HTH araC/xylS-type domain-containing protein</fullName>
    </recommendedName>
</protein>
<evidence type="ECO:0000256" key="2">
    <source>
        <dbReference type="ARBA" id="ARBA00023125"/>
    </source>
</evidence>
<name>A0A2N3PXM8_9PROT</name>
<dbReference type="PROSITE" id="PS00041">
    <property type="entry name" value="HTH_ARAC_FAMILY_1"/>
    <property type="match status" value="1"/>
</dbReference>
<dbReference type="Gene3D" id="1.10.10.60">
    <property type="entry name" value="Homeodomain-like"/>
    <property type="match status" value="2"/>
</dbReference>
<organism evidence="5 6">
    <name type="scientific">Telmatospirillum siberiense</name>
    <dbReference type="NCBI Taxonomy" id="382514"/>
    <lineage>
        <taxon>Bacteria</taxon>
        <taxon>Pseudomonadati</taxon>
        <taxon>Pseudomonadota</taxon>
        <taxon>Alphaproteobacteria</taxon>
        <taxon>Rhodospirillales</taxon>
        <taxon>Rhodospirillaceae</taxon>
        <taxon>Telmatospirillum</taxon>
    </lineage>
</organism>
<dbReference type="EMBL" id="PIUM01000006">
    <property type="protein sequence ID" value="PKU25147.1"/>
    <property type="molecule type" value="Genomic_DNA"/>
</dbReference>
<dbReference type="GO" id="GO:0003700">
    <property type="term" value="F:DNA-binding transcription factor activity"/>
    <property type="evidence" value="ECO:0007669"/>
    <property type="project" value="InterPro"/>
</dbReference>
<evidence type="ECO:0000259" key="4">
    <source>
        <dbReference type="PROSITE" id="PS01124"/>
    </source>
</evidence>
<keyword evidence="1" id="KW-0805">Transcription regulation</keyword>
<dbReference type="GO" id="GO:0043565">
    <property type="term" value="F:sequence-specific DNA binding"/>
    <property type="evidence" value="ECO:0007669"/>
    <property type="project" value="InterPro"/>
</dbReference>
<keyword evidence="6" id="KW-1185">Reference proteome</keyword>
<evidence type="ECO:0000256" key="1">
    <source>
        <dbReference type="ARBA" id="ARBA00023015"/>
    </source>
</evidence>
<sequence length="284" mass="32647">MKMVVPNCSNAPQVFKIDDKLCSFVRRVLPGGHLLEMNNAFHDEVVILAFRGSSWLSNQDGRTYHETPGSVVLRDAGQVFSTKTIHCDEVNGSDCHEIHISQEGLQNILNAHGDGEYGTFDFSNPVLNHEDLHRRVIHTLSVFESRECALMKSTCLAMLFRDIAEVTHKKATNENKRRSNRRHRDVVEYMRENYDSEITLQSLSELANVNQFVLIRQFRDEYGVTPHQYLRTYRVNKAMKFIKQGLKLADVAQLCGFFDQSHLNRQFKRTVGVSPGKFFARILE</sequence>
<evidence type="ECO:0000313" key="6">
    <source>
        <dbReference type="Proteomes" id="UP000233293"/>
    </source>
</evidence>
<comment type="caution">
    <text evidence="5">The sequence shown here is derived from an EMBL/GenBank/DDBJ whole genome shotgun (WGS) entry which is preliminary data.</text>
</comment>
<dbReference type="InterPro" id="IPR018062">
    <property type="entry name" value="HTH_AraC-typ_CS"/>
</dbReference>
<gene>
    <name evidence="5" type="ORF">CWS72_08085</name>
</gene>
<feature type="domain" description="HTH araC/xylS-type" evidence="4">
    <location>
        <begin position="184"/>
        <end position="281"/>
    </location>
</feature>
<evidence type="ECO:0000313" key="5">
    <source>
        <dbReference type="EMBL" id="PKU25147.1"/>
    </source>
</evidence>
<evidence type="ECO:0000256" key="3">
    <source>
        <dbReference type="ARBA" id="ARBA00023163"/>
    </source>
</evidence>
<dbReference type="Pfam" id="PF12833">
    <property type="entry name" value="HTH_18"/>
    <property type="match status" value="1"/>
</dbReference>
<accession>A0A2N3PXM8</accession>
<reference evidence="6" key="1">
    <citation type="submission" date="2017-12" db="EMBL/GenBank/DDBJ databases">
        <title>Draft genome sequence of Telmatospirillum siberiense 26-4b1T, an acidotolerant peatland alphaproteobacterium potentially involved in sulfur cycling.</title>
        <authorList>
            <person name="Hausmann B."/>
            <person name="Pjevac P."/>
            <person name="Schreck K."/>
            <person name="Herbold C.W."/>
            <person name="Daims H."/>
            <person name="Wagner M."/>
            <person name="Pester M."/>
            <person name="Loy A."/>
        </authorList>
    </citation>
    <scope>NUCLEOTIDE SEQUENCE [LARGE SCALE GENOMIC DNA]</scope>
    <source>
        <strain evidence="6">26-4b1</strain>
    </source>
</reference>
<dbReference type="InterPro" id="IPR050204">
    <property type="entry name" value="AraC_XylS_family_regulators"/>
</dbReference>
<dbReference type="AlphaFoldDB" id="A0A2N3PXM8"/>
<dbReference type="PANTHER" id="PTHR46796">
    <property type="entry name" value="HTH-TYPE TRANSCRIPTIONAL ACTIVATOR RHAS-RELATED"/>
    <property type="match status" value="1"/>
</dbReference>
<dbReference type="SUPFAM" id="SSF46689">
    <property type="entry name" value="Homeodomain-like"/>
    <property type="match status" value="2"/>
</dbReference>
<dbReference type="SMART" id="SM00342">
    <property type="entry name" value="HTH_ARAC"/>
    <property type="match status" value="1"/>
</dbReference>
<keyword evidence="2" id="KW-0238">DNA-binding</keyword>
<dbReference type="PROSITE" id="PS01124">
    <property type="entry name" value="HTH_ARAC_FAMILY_2"/>
    <property type="match status" value="1"/>
</dbReference>
<keyword evidence="3" id="KW-0804">Transcription</keyword>